<keyword evidence="6" id="KW-1185">Reference proteome</keyword>
<dbReference type="Pfam" id="PF04336">
    <property type="entry name" value="ACP_PD"/>
    <property type="match status" value="1"/>
</dbReference>
<keyword evidence="1" id="KW-0444">Lipid biosynthesis</keyword>
<reference evidence="5 6" key="1">
    <citation type="journal article" date="2022" name="Mar. Drugs">
        <title>Bioassay-Guided Fractionation Leads to the Detection of Cholic Acid Generated by the Rare Thalassomonas sp.</title>
        <authorList>
            <person name="Pheiffer F."/>
            <person name="Schneider Y.K."/>
            <person name="Hansen E.H."/>
            <person name="Andersen J.H."/>
            <person name="Isaksson J."/>
            <person name="Busche T."/>
            <person name="R C."/>
            <person name="Kalinowski J."/>
            <person name="Zyl L.V."/>
            <person name="Trindade M."/>
        </authorList>
    </citation>
    <scope>NUCLEOTIDE SEQUENCE [LARGE SCALE GENOMIC DNA]</scope>
    <source>
        <strain evidence="5 6">A5K-61T</strain>
    </source>
</reference>
<keyword evidence="4" id="KW-0276">Fatty acid metabolism</keyword>
<dbReference type="EMBL" id="CP059693">
    <property type="protein sequence ID" value="WDE10679.1"/>
    <property type="molecule type" value="Genomic_DNA"/>
</dbReference>
<evidence type="ECO:0000256" key="2">
    <source>
        <dbReference type="ARBA" id="ARBA00022801"/>
    </source>
</evidence>
<accession>A0ABY7VAP8</accession>
<evidence type="ECO:0000256" key="3">
    <source>
        <dbReference type="ARBA" id="ARBA00023098"/>
    </source>
</evidence>
<dbReference type="Proteomes" id="UP001215231">
    <property type="component" value="Chromosome"/>
</dbReference>
<dbReference type="PIRSF" id="PIRSF011489">
    <property type="entry name" value="DUF479"/>
    <property type="match status" value="1"/>
</dbReference>
<keyword evidence="2" id="KW-0378">Hydrolase</keyword>
<dbReference type="PANTHER" id="PTHR38764:SF1">
    <property type="entry name" value="ACYL CARRIER PROTEIN PHOSPHODIESTERASE"/>
    <property type="match status" value="1"/>
</dbReference>
<dbReference type="InterPro" id="IPR007431">
    <property type="entry name" value="ACP_PD"/>
</dbReference>
<proteinExistence type="predicted"/>
<sequence length="208" mass="23911">MNYLAHLFLAQAASSGLPPKQQALILVGNLMGDFVKGRQLSQYPLEVARGIYQHRLIDKYTDRHQEVLRLKSLLSTRRKRFSGIISDIVFDHFLAKEFTSYSAEPLNHFSRDCYRQLAPHIELMPEKMQLMVSRMIAHDWLSGYQELSSVGLALDGVSRRIRFDNHLLGAIEEVQDNYPAYQQAFAAFFPQLLAFVLRSNDLPEPDRS</sequence>
<evidence type="ECO:0000256" key="1">
    <source>
        <dbReference type="ARBA" id="ARBA00022516"/>
    </source>
</evidence>
<protein>
    <submittedName>
        <fullName evidence="5">DUF479 domain-containing protein</fullName>
    </submittedName>
</protein>
<name>A0ABY7VAP8_9GAMM</name>
<gene>
    <name evidence="5" type="ORF">H3N35_20845</name>
</gene>
<dbReference type="RefSeq" id="WP_274050734.1">
    <property type="nucleotide sequence ID" value="NZ_CP059693.1"/>
</dbReference>
<organism evidence="5 6">
    <name type="scientific">Thalassomonas haliotis</name>
    <dbReference type="NCBI Taxonomy" id="485448"/>
    <lineage>
        <taxon>Bacteria</taxon>
        <taxon>Pseudomonadati</taxon>
        <taxon>Pseudomonadota</taxon>
        <taxon>Gammaproteobacteria</taxon>
        <taxon>Alteromonadales</taxon>
        <taxon>Colwelliaceae</taxon>
        <taxon>Thalassomonas</taxon>
    </lineage>
</organism>
<keyword evidence="3" id="KW-0443">Lipid metabolism</keyword>
<evidence type="ECO:0000313" key="5">
    <source>
        <dbReference type="EMBL" id="WDE10679.1"/>
    </source>
</evidence>
<evidence type="ECO:0000256" key="4">
    <source>
        <dbReference type="ARBA" id="ARBA00023160"/>
    </source>
</evidence>
<dbReference type="PANTHER" id="PTHR38764">
    <property type="entry name" value="ACYL CARRIER PROTEIN PHOSPHODIESTERASE"/>
    <property type="match status" value="1"/>
</dbReference>
<keyword evidence="4" id="KW-0275">Fatty acid biosynthesis</keyword>
<evidence type="ECO:0000313" key="6">
    <source>
        <dbReference type="Proteomes" id="UP001215231"/>
    </source>
</evidence>